<sequence length="542" mass="61342">MSVDQEQWKPVIEQLFDLRNTKDRTRRVREAWAIDWQNRGESAVLNREALNNRPDGVCIYEWTPVVADFVRSPRMQGHCIVPIGQSAGSAAIMLTTKEIPPCELAYPAMFLIEPTTITHELFSGHLEDRIASMNFAVAAIAARRNTWKSREAAFEYSTKRFPWGMWDERVVRARVEHGRESVPNGDVILKCDRKQEAVSYPDTEAHFESAVQLGRICHAVRVHIVWGTRNDLVSPTSFRPQIPNVNPSRHSIPTSIPGSIRYLKDRNDNEQQELWHSLCRSALWKPSVAFGSFFSSDYHHLLMGGTTYDDGILLLAGQHPTTTYLFLLLHLYGVLASCMRSDDWVIRDRYKAAGVSAVDPSVEPDCNTVEFLNVAKDDALAWPKEARRAYPRTANTHMESIIGPFVCNSLEINNLLLEIFNEKLNLWLGTLMERRKMEELSGSETRVIRNPSTTNTNQAIGSHTDFGSLSFLHNRLGGLQVLVPGSDSWQYVKLEAYPGPRHLQRRGRAGHLQGRNSSLEPPPPPSGSQAGLERWSLVYFKS</sequence>
<dbReference type="SUPFAM" id="SSF51197">
    <property type="entry name" value="Clavaminate synthase-like"/>
    <property type="match status" value="1"/>
</dbReference>
<organism evidence="2 3">
    <name type="scientific">Cyclocybe aegerita</name>
    <name type="common">Black poplar mushroom</name>
    <name type="synonym">Agrocybe aegerita</name>
    <dbReference type="NCBI Taxonomy" id="1973307"/>
    <lineage>
        <taxon>Eukaryota</taxon>
        <taxon>Fungi</taxon>
        <taxon>Dikarya</taxon>
        <taxon>Basidiomycota</taxon>
        <taxon>Agaricomycotina</taxon>
        <taxon>Agaricomycetes</taxon>
        <taxon>Agaricomycetidae</taxon>
        <taxon>Agaricales</taxon>
        <taxon>Agaricineae</taxon>
        <taxon>Bolbitiaceae</taxon>
        <taxon>Cyclocybe</taxon>
    </lineage>
</organism>
<protein>
    <recommendedName>
        <fullName evidence="4">Clavaminate synthase-like protein</fullName>
    </recommendedName>
</protein>
<proteinExistence type="predicted"/>
<name>A0A8S0VZF2_CYCAE</name>
<dbReference type="Gene3D" id="3.40.50.1820">
    <property type="entry name" value="alpha/beta hydrolase"/>
    <property type="match status" value="1"/>
</dbReference>
<keyword evidence="3" id="KW-1185">Reference proteome</keyword>
<dbReference type="InterPro" id="IPR027443">
    <property type="entry name" value="IPNS-like_sf"/>
</dbReference>
<dbReference type="InterPro" id="IPR029058">
    <property type="entry name" value="AB_hydrolase_fold"/>
</dbReference>
<gene>
    <name evidence="2" type="ORF">AAE3_LOCUS5913</name>
</gene>
<dbReference type="Proteomes" id="UP000467700">
    <property type="component" value="Unassembled WGS sequence"/>
</dbReference>
<dbReference type="Gene3D" id="2.60.120.330">
    <property type="entry name" value="B-lactam Antibiotic, Isopenicillin N Synthase, Chain"/>
    <property type="match status" value="1"/>
</dbReference>
<accession>A0A8S0VZF2</accession>
<feature type="region of interest" description="Disordered" evidence="1">
    <location>
        <begin position="502"/>
        <end position="533"/>
    </location>
</feature>
<evidence type="ECO:0000256" key="1">
    <source>
        <dbReference type="SAM" id="MobiDB-lite"/>
    </source>
</evidence>
<evidence type="ECO:0008006" key="4">
    <source>
        <dbReference type="Google" id="ProtNLM"/>
    </source>
</evidence>
<dbReference type="OrthoDB" id="94039at2759"/>
<comment type="caution">
    <text evidence="2">The sequence shown here is derived from an EMBL/GenBank/DDBJ whole genome shotgun (WGS) entry which is preliminary data.</text>
</comment>
<dbReference type="EMBL" id="CACVBS010000040">
    <property type="protein sequence ID" value="CAA7263551.1"/>
    <property type="molecule type" value="Genomic_DNA"/>
</dbReference>
<dbReference type="AlphaFoldDB" id="A0A8S0VZF2"/>
<reference evidence="2 3" key="1">
    <citation type="submission" date="2020-01" db="EMBL/GenBank/DDBJ databases">
        <authorList>
            <person name="Gupta K D."/>
        </authorList>
    </citation>
    <scope>NUCLEOTIDE SEQUENCE [LARGE SCALE GENOMIC DNA]</scope>
</reference>
<evidence type="ECO:0000313" key="3">
    <source>
        <dbReference type="Proteomes" id="UP000467700"/>
    </source>
</evidence>
<evidence type="ECO:0000313" key="2">
    <source>
        <dbReference type="EMBL" id="CAA7263551.1"/>
    </source>
</evidence>